<evidence type="ECO:0000313" key="5">
    <source>
        <dbReference type="EMBL" id="KAJ8299351.1"/>
    </source>
</evidence>
<dbReference type="CDD" id="cd06526">
    <property type="entry name" value="metazoan_ACD"/>
    <property type="match status" value="2"/>
</dbReference>
<dbReference type="PANTHER" id="PTHR45640:SF26">
    <property type="entry name" value="RE23625P"/>
    <property type="match status" value="1"/>
</dbReference>
<evidence type="ECO:0000256" key="2">
    <source>
        <dbReference type="RuleBase" id="RU003616"/>
    </source>
</evidence>
<feature type="compositionally biased region" description="Pro residues" evidence="3">
    <location>
        <begin position="168"/>
        <end position="177"/>
    </location>
</feature>
<protein>
    <recommendedName>
        <fullName evidence="4">SHSP domain-containing protein</fullName>
    </recommendedName>
</protein>
<evidence type="ECO:0000313" key="6">
    <source>
        <dbReference type="Proteomes" id="UP001217089"/>
    </source>
</evidence>
<dbReference type="Proteomes" id="UP001217089">
    <property type="component" value="Unassembled WGS sequence"/>
</dbReference>
<feature type="compositionally biased region" description="Low complexity" evidence="3">
    <location>
        <begin position="188"/>
        <end position="198"/>
    </location>
</feature>
<dbReference type="InterPro" id="IPR001436">
    <property type="entry name" value="Alpha-crystallin/sHSP_animal"/>
</dbReference>
<dbReference type="Pfam" id="PF00011">
    <property type="entry name" value="HSP20"/>
    <property type="match status" value="2"/>
</dbReference>
<feature type="compositionally biased region" description="Low complexity" evidence="3">
    <location>
        <begin position="248"/>
        <end position="264"/>
    </location>
</feature>
<evidence type="ECO:0000256" key="3">
    <source>
        <dbReference type="SAM" id="MobiDB-lite"/>
    </source>
</evidence>
<evidence type="ECO:0000256" key="1">
    <source>
        <dbReference type="PROSITE-ProRule" id="PRU00285"/>
    </source>
</evidence>
<comment type="caution">
    <text evidence="5">The sequence shown here is derived from an EMBL/GenBank/DDBJ whole genome shotgun (WGS) entry which is preliminary data.</text>
</comment>
<dbReference type="PRINTS" id="PR00299">
    <property type="entry name" value="ACRYSTALLIN"/>
</dbReference>
<dbReference type="InterPro" id="IPR008978">
    <property type="entry name" value="HSP20-like_chaperone"/>
</dbReference>
<keyword evidence="6" id="KW-1185">Reference proteome</keyword>
<feature type="compositionally biased region" description="Low complexity" evidence="3">
    <location>
        <begin position="205"/>
        <end position="221"/>
    </location>
</feature>
<dbReference type="PANTHER" id="PTHR45640">
    <property type="entry name" value="HEAT SHOCK PROTEIN HSP-12.2-RELATED"/>
    <property type="match status" value="1"/>
</dbReference>
<dbReference type="SUPFAM" id="SSF49764">
    <property type="entry name" value="HSP20-like chaperones"/>
    <property type="match status" value="2"/>
</dbReference>
<sequence>MSHRIPVLQDDLTFEDRQGRIWEDMERDMERRRKEWEDEIERMRGDFFHMKPDISSNGNKFDAMQNRLTHTENFDDAKTVIEKDQNGRPVYRARFNVKDYKPDEVNVKMDMNKIMVSARHEEKDGTKSVSREFNREVTIPKEVDPMSLQCTISTDGILTVEAPLPVPGYQPIAPPDPSATRRIIPTGSSSLESSASRGTPPPPMASAAGPPSTHTSTFTTFVSPKSSAGAAFTAATPQGGAEHVINQQRSFSPQSSFSTSTTSSKYDTRSGSGSPASMEKDKKYRVEVDIEDFKPEELTVKTVDKKLVISARREERVGTRTSTKELNREFHLPDTVDPQSVKAFFSDSGKLFLEAPYLKPISVGHYDGREGSPHFGAR</sequence>
<organism evidence="5 6">
    <name type="scientific">Tegillarca granosa</name>
    <name type="common">Malaysian cockle</name>
    <name type="synonym">Anadara granosa</name>
    <dbReference type="NCBI Taxonomy" id="220873"/>
    <lineage>
        <taxon>Eukaryota</taxon>
        <taxon>Metazoa</taxon>
        <taxon>Spiralia</taxon>
        <taxon>Lophotrochozoa</taxon>
        <taxon>Mollusca</taxon>
        <taxon>Bivalvia</taxon>
        <taxon>Autobranchia</taxon>
        <taxon>Pteriomorphia</taxon>
        <taxon>Arcoida</taxon>
        <taxon>Arcoidea</taxon>
        <taxon>Arcidae</taxon>
        <taxon>Tegillarca</taxon>
    </lineage>
</organism>
<evidence type="ECO:0000259" key="4">
    <source>
        <dbReference type="PROSITE" id="PS01031"/>
    </source>
</evidence>
<feature type="region of interest" description="Disordered" evidence="3">
    <location>
        <begin position="248"/>
        <end position="282"/>
    </location>
</feature>
<comment type="similarity">
    <text evidence="1 2">Belongs to the small heat shock protein (HSP20) family.</text>
</comment>
<dbReference type="Gene3D" id="2.60.40.790">
    <property type="match status" value="2"/>
</dbReference>
<name>A0ABQ9E6H4_TEGGR</name>
<accession>A0ABQ9E6H4</accession>
<dbReference type="EMBL" id="JARBDR010000921">
    <property type="protein sequence ID" value="KAJ8299351.1"/>
    <property type="molecule type" value="Genomic_DNA"/>
</dbReference>
<gene>
    <name evidence="5" type="ORF">KUTeg_023411</name>
</gene>
<feature type="domain" description="SHSP" evidence="4">
    <location>
        <begin position="72"/>
        <end position="180"/>
    </location>
</feature>
<feature type="domain" description="SHSP" evidence="4">
    <location>
        <begin position="265"/>
        <end position="372"/>
    </location>
</feature>
<dbReference type="InterPro" id="IPR002068">
    <property type="entry name" value="A-crystallin/Hsp20_dom"/>
</dbReference>
<proteinExistence type="inferred from homology"/>
<feature type="region of interest" description="Disordered" evidence="3">
    <location>
        <begin position="168"/>
        <end position="221"/>
    </location>
</feature>
<reference evidence="5 6" key="1">
    <citation type="submission" date="2022-12" db="EMBL/GenBank/DDBJ databases">
        <title>Chromosome-level genome of Tegillarca granosa.</title>
        <authorList>
            <person name="Kim J."/>
        </authorList>
    </citation>
    <scope>NUCLEOTIDE SEQUENCE [LARGE SCALE GENOMIC DNA]</scope>
    <source>
        <strain evidence="5">Teg-2019</strain>
        <tissue evidence="5">Adductor muscle</tissue>
    </source>
</reference>
<dbReference type="PROSITE" id="PS01031">
    <property type="entry name" value="SHSP"/>
    <property type="match status" value="2"/>
</dbReference>